<dbReference type="OrthoDB" id="419770at2759"/>
<dbReference type="OMA" id="DFMIEDC"/>
<feature type="transmembrane region" description="Helical" evidence="8">
    <location>
        <begin position="284"/>
        <end position="303"/>
    </location>
</feature>
<comment type="function">
    <text evidence="8">Involved in the lipid remodeling steps of GPI-anchor maturation.</text>
</comment>
<proteinExistence type="inferred from homology"/>
<feature type="transmembrane region" description="Helical" evidence="8">
    <location>
        <begin position="105"/>
        <end position="123"/>
    </location>
</feature>
<dbReference type="HOGENOM" id="CLU_032917_0_0_1"/>
<protein>
    <recommendedName>
        <fullName evidence="8">Post-GPI attachment to proteins factor 3</fullName>
    </recommendedName>
</protein>
<keyword evidence="6 8" id="KW-1133">Transmembrane helix</keyword>
<keyword evidence="5 8" id="KW-0732">Signal</keyword>
<dbReference type="GO" id="GO:0005789">
    <property type="term" value="C:endoplasmic reticulum membrane"/>
    <property type="evidence" value="ECO:0007669"/>
    <property type="project" value="TreeGrafter"/>
</dbReference>
<dbReference type="AlphaFoldDB" id="X2APN1"/>
<feature type="signal peptide" evidence="8">
    <location>
        <begin position="1"/>
        <end position="21"/>
    </location>
</feature>
<dbReference type="GO" id="GO:0016788">
    <property type="term" value="F:hydrolase activity, acting on ester bonds"/>
    <property type="evidence" value="ECO:0007669"/>
    <property type="project" value="TreeGrafter"/>
</dbReference>
<feature type="transmembrane region" description="Helical" evidence="8">
    <location>
        <begin position="135"/>
        <end position="154"/>
    </location>
</feature>
<evidence type="ECO:0000256" key="1">
    <source>
        <dbReference type="ARBA" id="ARBA00004127"/>
    </source>
</evidence>
<organism evidence="9 10">
    <name type="scientific">Capitella teleta</name>
    <name type="common">Polychaete worm</name>
    <dbReference type="NCBI Taxonomy" id="283909"/>
    <lineage>
        <taxon>Eukaryota</taxon>
        <taxon>Metazoa</taxon>
        <taxon>Spiralia</taxon>
        <taxon>Lophotrochozoa</taxon>
        <taxon>Annelida</taxon>
        <taxon>Polychaeta</taxon>
        <taxon>Sedentaria</taxon>
        <taxon>Scolecida</taxon>
        <taxon>Capitellidae</taxon>
        <taxon>Capitella</taxon>
    </lineage>
</organism>
<feature type="chain" id="PRO_5016487676" description="Post-GPI attachment to proteins factor 3" evidence="8">
    <location>
        <begin position="22"/>
        <end position="326"/>
    </location>
</feature>
<keyword evidence="10" id="KW-1185">Reference proteome</keyword>
<comment type="similarity">
    <text evidence="2 8">Belongs to the PGAP3 family.</text>
</comment>
<dbReference type="GO" id="GO:0006506">
    <property type="term" value="P:GPI anchor biosynthetic process"/>
    <property type="evidence" value="ECO:0007669"/>
    <property type="project" value="UniProtKB-KW"/>
</dbReference>
<keyword evidence="7 8" id="KW-0472">Membrane</keyword>
<evidence type="ECO:0000256" key="6">
    <source>
        <dbReference type="ARBA" id="ARBA00022989"/>
    </source>
</evidence>
<dbReference type="EMBL" id="AMQN01000124">
    <property type="status" value="NOT_ANNOTATED_CDS"/>
    <property type="molecule type" value="Genomic_DNA"/>
</dbReference>
<dbReference type="PANTHER" id="PTHR13148:SF0">
    <property type="entry name" value="POST-GPI ATTACHMENT TO PROTEINS FACTOR 3"/>
    <property type="match status" value="1"/>
</dbReference>
<keyword evidence="3 8" id="KW-0337">GPI-anchor biosynthesis</keyword>
<evidence type="ECO:0000256" key="8">
    <source>
        <dbReference type="RuleBase" id="RU365066"/>
    </source>
</evidence>
<feature type="transmembrane region" description="Helical" evidence="8">
    <location>
        <begin position="166"/>
        <end position="187"/>
    </location>
</feature>
<comment type="subcellular location">
    <subcellularLocation>
        <location evidence="1">Endomembrane system</location>
        <topology evidence="1">Multi-pass membrane protein</topology>
    </subcellularLocation>
    <subcellularLocation>
        <location evidence="8">Golgi apparatus membrane</location>
        <topology evidence="8">Multi-pass membrane protein</topology>
    </subcellularLocation>
</comment>
<reference evidence="9" key="3">
    <citation type="submission" date="2015-06" db="UniProtKB">
        <authorList>
            <consortium name="EnsemblMetazoa"/>
        </authorList>
    </citation>
    <scope>IDENTIFICATION</scope>
</reference>
<sequence length="326" mass="38229">MDHQFIRFAFLVVASIPFVNSSSGDRSYTFQKCLKFCEERCSRVSDVKYQSRHPIPMRWLDWNCPDDCRYKCMWKTVKAYEMDHSNVPQFYGKWPFVRFFGIQEPASAIFSLFNGAAHLYMLIQFRKSIPSRTPMFYIWHLYALVSANAWFWAMVFHTRDKPSTEFMDYVCAVSLVFSSLLTLIIRVIGPMRRWLWGSASVPILLFFTYHVYYLGFVKFDYGYNMRVNISAGVLSGIGWIAWSQKVKGQQSYVWKATASILSLNALILLELGDFPPFWWTLDAHALWHLGTVPVIFMWYSFVIDDSRYILTSLQKKSDDPPYTKIS</sequence>
<evidence type="ECO:0000256" key="2">
    <source>
        <dbReference type="ARBA" id="ARBA00006387"/>
    </source>
</evidence>
<dbReference type="Proteomes" id="UP000014760">
    <property type="component" value="Unassembled WGS sequence"/>
</dbReference>
<name>X2APN1_CAPTE</name>
<dbReference type="Pfam" id="PF04080">
    <property type="entry name" value="Per1"/>
    <property type="match status" value="1"/>
</dbReference>
<reference evidence="10" key="2">
    <citation type="journal article" date="2013" name="Nature">
        <title>Insights into bilaterian evolution from three spiralian genomes.</title>
        <authorList>
            <person name="Simakov O."/>
            <person name="Marletaz F."/>
            <person name="Cho S.J."/>
            <person name="Edsinger-Gonzales E."/>
            <person name="Havlak P."/>
            <person name="Hellsten U."/>
            <person name="Kuo D.H."/>
            <person name="Larsson T."/>
            <person name="Lv J."/>
            <person name="Arendt D."/>
            <person name="Savage R."/>
            <person name="Osoegawa K."/>
            <person name="de Jong P."/>
            <person name="Grimwood J."/>
            <person name="Chapman J.A."/>
            <person name="Shapiro H."/>
            <person name="Aerts A."/>
            <person name="Otillar R.P."/>
            <person name="Terry A.Y."/>
            <person name="Boore J.L."/>
            <person name="Grigoriev I.V."/>
            <person name="Lindberg D.R."/>
            <person name="Seaver E.C."/>
            <person name="Weisblat D.A."/>
            <person name="Putnam N.H."/>
            <person name="Rokhsar D.S."/>
        </authorList>
    </citation>
    <scope>NUCLEOTIDE SEQUENCE</scope>
    <source>
        <strain evidence="10">I ESC-2004</strain>
    </source>
</reference>
<evidence type="ECO:0000256" key="5">
    <source>
        <dbReference type="ARBA" id="ARBA00022729"/>
    </source>
</evidence>
<evidence type="ECO:0000256" key="3">
    <source>
        <dbReference type="ARBA" id="ARBA00022502"/>
    </source>
</evidence>
<feature type="transmembrane region" description="Helical" evidence="8">
    <location>
        <begin position="221"/>
        <end position="240"/>
    </location>
</feature>
<keyword evidence="4 8" id="KW-0812">Transmembrane</keyword>
<evidence type="ECO:0000313" key="10">
    <source>
        <dbReference type="Proteomes" id="UP000014760"/>
    </source>
</evidence>
<evidence type="ECO:0000256" key="7">
    <source>
        <dbReference type="ARBA" id="ARBA00023136"/>
    </source>
</evidence>
<evidence type="ECO:0000313" key="9">
    <source>
        <dbReference type="EnsemblMetazoa" id="CapteP219496"/>
    </source>
</evidence>
<dbReference type="EnsemblMetazoa" id="CapteT219496">
    <property type="protein sequence ID" value="CapteP219496"/>
    <property type="gene ID" value="CapteG219496"/>
</dbReference>
<feature type="transmembrane region" description="Helical" evidence="8">
    <location>
        <begin position="252"/>
        <end position="272"/>
    </location>
</feature>
<evidence type="ECO:0000256" key="4">
    <source>
        <dbReference type="ARBA" id="ARBA00022692"/>
    </source>
</evidence>
<keyword evidence="8" id="KW-0333">Golgi apparatus</keyword>
<reference evidence="10" key="1">
    <citation type="submission" date="2012-12" db="EMBL/GenBank/DDBJ databases">
        <authorList>
            <person name="Hellsten U."/>
            <person name="Grimwood J."/>
            <person name="Chapman J.A."/>
            <person name="Shapiro H."/>
            <person name="Aerts A."/>
            <person name="Otillar R.P."/>
            <person name="Terry A.Y."/>
            <person name="Boore J.L."/>
            <person name="Simakov O."/>
            <person name="Marletaz F."/>
            <person name="Cho S.-J."/>
            <person name="Edsinger-Gonzales E."/>
            <person name="Havlak P."/>
            <person name="Kuo D.-H."/>
            <person name="Larsson T."/>
            <person name="Lv J."/>
            <person name="Arendt D."/>
            <person name="Savage R."/>
            <person name="Osoegawa K."/>
            <person name="de Jong P."/>
            <person name="Lindberg D.R."/>
            <person name="Seaver E.C."/>
            <person name="Weisblat D.A."/>
            <person name="Putnam N.H."/>
            <person name="Grigoriev I.V."/>
            <person name="Rokhsar D.S."/>
        </authorList>
    </citation>
    <scope>NUCLEOTIDE SEQUENCE</scope>
    <source>
        <strain evidence="10">I ESC-2004</strain>
    </source>
</reference>
<accession>X2APN1</accession>
<feature type="transmembrane region" description="Helical" evidence="8">
    <location>
        <begin position="194"/>
        <end position="215"/>
    </location>
</feature>
<dbReference type="InterPro" id="IPR007217">
    <property type="entry name" value="Per1-like"/>
</dbReference>
<dbReference type="GO" id="GO:0000139">
    <property type="term" value="C:Golgi membrane"/>
    <property type="evidence" value="ECO:0007669"/>
    <property type="project" value="UniProtKB-SubCell"/>
</dbReference>
<dbReference type="PANTHER" id="PTHR13148">
    <property type="entry name" value="PER1-RELATED"/>
    <property type="match status" value="1"/>
</dbReference>